<keyword evidence="14 18" id="KW-0472">Membrane</keyword>
<feature type="region of interest" description="Disordered" evidence="17">
    <location>
        <begin position="909"/>
        <end position="938"/>
    </location>
</feature>
<reference evidence="22" key="2">
    <citation type="submission" date="2025-08" db="UniProtKB">
        <authorList>
            <consortium name="RefSeq"/>
        </authorList>
    </citation>
    <scope>IDENTIFICATION</scope>
    <source>
        <tissue evidence="22">Leaf</tissue>
    </source>
</reference>
<dbReference type="CDD" id="cd14066">
    <property type="entry name" value="STKc_IRAK"/>
    <property type="match status" value="1"/>
</dbReference>
<evidence type="ECO:0000256" key="17">
    <source>
        <dbReference type="SAM" id="MobiDB-lite"/>
    </source>
</evidence>
<dbReference type="KEGG" id="soe:110800898"/>
<comment type="subcellular location">
    <subcellularLocation>
        <location evidence="1">Membrane</location>
    </subcellularLocation>
</comment>
<dbReference type="Pfam" id="PF08263">
    <property type="entry name" value="LRRNT_2"/>
    <property type="match status" value="1"/>
</dbReference>
<reference evidence="21" key="1">
    <citation type="journal article" date="2021" name="Nat. Commun.">
        <title>Genomic analyses provide insights into spinach domestication and the genetic basis of agronomic traits.</title>
        <authorList>
            <person name="Cai X."/>
            <person name="Sun X."/>
            <person name="Xu C."/>
            <person name="Sun H."/>
            <person name="Wang X."/>
            <person name="Ge C."/>
            <person name="Zhang Z."/>
            <person name="Wang Q."/>
            <person name="Fei Z."/>
            <person name="Jiao C."/>
            <person name="Wang Q."/>
        </authorList>
    </citation>
    <scope>NUCLEOTIDE SEQUENCE [LARGE SCALE GENOMIC DNA]</scope>
    <source>
        <strain evidence="21">cv. Varoflay</strain>
    </source>
</reference>
<evidence type="ECO:0000256" key="4">
    <source>
        <dbReference type="ARBA" id="ARBA00022527"/>
    </source>
</evidence>
<evidence type="ECO:0000256" key="13">
    <source>
        <dbReference type="ARBA" id="ARBA00022989"/>
    </source>
</evidence>
<keyword evidence="6" id="KW-0808">Transferase</keyword>
<keyword evidence="9" id="KW-0677">Repeat</keyword>
<keyword evidence="22" id="KW-0675">Receptor</keyword>
<evidence type="ECO:0000256" key="16">
    <source>
        <dbReference type="PROSITE-ProRule" id="PRU10141"/>
    </source>
</evidence>
<dbReference type="InterPro" id="IPR008271">
    <property type="entry name" value="Ser/Thr_kinase_AS"/>
</dbReference>
<organism evidence="21 22">
    <name type="scientific">Spinacia oleracea</name>
    <name type="common">Spinach</name>
    <dbReference type="NCBI Taxonomy" id="3562"/>
    <lineage>
        <taxon>Eukaryota</taxon>
        <taxon>Viridiplantae</taxon>
        <taxon>Streptophyta</taxon>
        <taxon>Embryophyta</taxon>
        <taxon>Tracheophyta</taxon>
        <taxon>Spermatophyta</taxon>
        <taxon>Magnoliopsida</taxon>
        <taxon>eudicotyledons</taxon>
        <taxon>Gunneridae</taxon>
        <taxon>Pentapetalae</taxon>
        <taxon>Caryophyllales</taxon>
        <taxon>Chenopodiaceae</taxon>
        <taxon>Chenopodioideae</taxon>
        <taxon>Anserineae</taxon>
        <taxon>Spinacia</taxon>
    </lineage>
</organism>
<evidence type="ECO:0000256" key="2">
    <source>
        <dbReference type="ARBA" id="ARBA00008684"/>
    </source>
</evidence>
<evidence type="ECO:0000256" key="6">
    <source>
        <dbReference type="ARBA" id="ARBA00022679"/>
    </source>
</evidence>
<keyword evidence="8 19" id="KW-0732">Signal</keyword>
<dbReference type="GeneID" id="110800898"/>
<evidence type="ECO:0000256" key="5">
    <source>
        <dbReference type="ARBA" id="ARBA00022614"/>
    </source>
</evidence>
<accession>A0A9R0J6R1</accession>
<dbReference type="Proteomes" id="UP000813463">
    <property type="component" value="Chromosome 3"/>
</dbReference>
<keyword evidence="12 16" id="KW-0067">ATP-binding</keyword>
<dbReference type="GO" id="GO:0005524">
    <property type="term" value="F:ATP binding"/>
    <property type="evidence" value="ECO:0007669"/>
    <property type="project" value="UniProtKB-UniRule"/>
</dbReference>
<evidence type="ECO:0000256" key="11">
    <source>
        <dbReference type="ARBA" id="ARBA00022777"/>
    </source>
</evidence>
<dbReference type="InterPro" id="IPR011009">
    <property type="entry name" value="Kinase-like_dom_sf"/>
</dbReference>
<dbReference type="InterPro" id="IPR013210">
    <property type="entry name" value="LRR_N_plant-typ"/>
</dbReference>
<evidence type="ECO:0000256" key="9">
    <source>
        <dbReference type="ARBA" id="ARBA00022737"/>
    </source>
</evidence>
<keyword evidence="15" id="KW-0325">Glycoprotein</keyword>
<evidence type="ECO:0000256" key="19">
    <source>
        <dbReference type="SAM" id="SignalP"/>
    </source>
</evidence>
<feature type="domain" description="Protein kinase" evidence="20">
    <location>
        <begin position="628"/>
        <end position="901"/>
    </location>
</feature>
<comment type="similarity">
    <text evidence="2">Belongs to the protein kinase superfamily. Ser/Thr protein kinase family.</text>
</comment>
<dbReference type="InterPro" id="IPR001611">
    <property type="entry name" value="Leu-rich_rpt"/>
</dbReference>
<dbReference type="PANTHER" id="PTHR45974:SF266">
    <property type="entry name" value="LEUCINE-RICH REPEAT RECEPTOR PROTEIN KINASE HPCA1"/>
    <property type="match status" value="1"/>
</dbReference>
<proteinExistence type="inferred from homology"/>
<dbReference type="Gene3D" id="1.10.510.10">
    <property type="entry name" value="Transferase(Phosphotransferase) domain 1"/>
    <property type="match status" value="1"/>
</dbReference>
<dbReference type="PROSITE" id="PS00108">
    <property type="entry name" value="PROTEIN_KINASE_ST"/>
    <property type="match status" value="1"/>
</dbReference>
<keyword evidence="7 18" id="KW-0812">Transmembrane</keyword>
<name>A0A9R0J6R1_SPIOL</name>
<dbReference type="InterPro" id="IPR000719">
    <property type="entry name" value="Prot_kinase_dom"/>
</dbReference>
<evidence type="ECO:0000256" key="14">
    <source>
        <dbReference type="ARBA" id="ARBA00023136"/>
    </source>
</evidence>
<feature type="binding site" evidence="16">
    <location>
        <position position="656"/>
    </location>
    <ligand>
        <name>ATP</name>
        <dbReference type="ChEBI" id="CHEBI:30616"/>
    </ligand>
</feature>
<gene>
    <name evidence="22" type="primary">LOC110800898</name>
</gene>
<dbReference type="PROSITE" id="PS50011">
    <property type="entry name" value="PROTEIN_KINASE_DOM"/>
    <property type="match status" value="1"/>
</dbReference>
<evidence type="ECO:0000313" key="21">
    <source>
        <dbReference type="Proteomes" id="UP000813463"/>
    </source>
</evidence>
<dbReference type="InterPro" id="IPR001245">
    <property type="entry name" value="Ser-Thr/Tyr_kinase_cat_dom"/>
</dbReference>
<feature type="transmembrane region" description="Helical" evidence="18">
    <location>
        <begin position="554"/>
        <end position="579"/>
    </location>
</feature>
<keyword evidence="11 22" id="KW-0418">Kinase</keyword>
<evidence type="ECO:0000256" key="10">
    <source>
        <dbReference type="ARBA" id="ARBA00022741"/>
    </source>
</evidence>
<evidence type="ECO:0000313" key="22">
    <source>
        <dbReference type="RefSeq" id="XP_021861916.2"/>
    </source>
</evidence>
<evidence type="ECO:0000256" key="12">
    <source>
        <dbReference type="ARBA" id="ARBA00022840"/>
    </source>
</evidence>
<feature type="signal peptide" evidence="19">
    <location>
        <begin position="1"/>
        <end position="24"/>
    </location>
</feature>
<evidence type="ECO:0000256" key="3">
    <source>
        <dbReference type="ARBA" id="ARBA00012513"/>
    </source>
</evidence>
<protein>
    <recommendedName>
        <fullName evidence="3">non-specific serine/threonine protein kinase</fullName>
        <ecNumber evidence="3">2.7.11.1</ecNumber>
    </recommendedName>
</protein>
<evidence type="ECO:0000256" key="7">
    <source>
        <dbReference type="ARBA" id="ARBA00022692"/>
    </source>
</evidence>
<keyword evidence="4" id="KW-0723">Serine/threonine-protein kinase</keyword>
<dbReference type="Gene3D" id="3.30.200.20">
    <property type="entry name" value="Phosphorylase Kinase, domain 1"/>
    <property type="match status" value="1"/>
</dbReference>
<dbReference type="EC" id="2.7.11.1" evidence="3"/>
<dbReference type="SUPFAM" id="SSF56112">
    <property type="entry name" value="Protein kinase-like (PK-like)"/>
    <property type="match status" value="1"/>
</dbReference>
<feature type="chain" id="PRO_5046256640" description="non-specific serine/threonine protein kinase" evidence="19">
    <location>
        <begin position="25"/>
        <end position="938"/>
    </location>
</feature>
<evidence type="ECO:0000256" key="15">
    <source>
        <dbReference type="ARBA" id="ARBA00023180"/>
    </source>
</evidence>
<evidence type="ECO:0000256" key="18">
    <source>
        <dbReference type="SAM" id="Phobius"/>
    </source>
</evidence>
<dbReference type="SMART" id="SM00220">
    <property type="entry name" value="S_TKc"/>
    <property type="match status" value="1"/>
</dbReference>
<evidence type="ECO:0000256" key="1">
    <source>
        <dbReference type="ARBA" id="ARBA00004370"/>
    </source>
</evidence>
<dbReference type="SUPFAM" id="SSF52058">
    <property type="entry name" value="L domain-like"/>
    <property type="match status" value="2"/>
</dbReference>
<keyword evidence="10 16" id="KW-0547">Nucleotide-binding</keyword>
<dbReference type="AlphaFoldDB" id="A0A9R0J6R1"/>
<feature type="compositionally biased region" description="Polar residues" evidence="17">
    <location>
        <begin position="910"/>
        <end position="930"/>
    </location>
</feature>
<dbReference type="Pfam" id="PF00560">
    <property type="entry name" value="LRR_1"/>
    <property type="match status" value="3"/>
</dbReference>
<keyword evidence="21" id="KW-1185">Reference proteome</keyword>
<evidence type="ECO:0000256" key="8">
    <source>
        <dbReference type="ARBA" id="ARBA00022729"/>
    </source>
</evidence>
<dbReference type="InterPro" id="IPR017441">
    <property type="entry name" value="Protein_kinase_ATP_BS"/>
</dbReference>
<dbReference type="GO" id="GO:0016020">
    <property type="term" value="C:membrane"/>
    <property type="evidence" value="ECO:0007669"/>
    <property type="project" value="UniProtKB-SubCell"/>
</dbReference>
<dbReference type="PANTHER" id="PTHR45974">
    <property type="entry name" value="RECEPTOR-LIKE PROTEIN 55"/>
    <property type="match status" value="1"/>
</dbReference>
<dbReference type="PROSITE" id="PS00107">
    <property type="entry name" value="PROTEIN_KINASE_ATP"/>
    <property type="match status" value="1"/>
</dbReference>
<sequence>MRIIGCCKQVFIAFLCIHFCCTAGQTNFQDAAVLKSLTDGWKNLPHSWTGEDPCGKRWEGITCSKSRIVTITLASMDLTGQLTGDLESLSELQILDLSYNKGITGSLPPSIGKLSKLTTLILLGCGFSGSIPNSVGSLKKLVYLSLNSNRFTGEVPASIGSLRQLYWLDLSDNQLTGSIPVSDGSKPGLDLLVNTKHFHFGKNRLSGEIPRNLFNSNMTLIHVLFDNNRLTGSIPESLGLVHTLQAVRFDRNLLSGAVPPNLNDLIGVSELMLSNNALTGPVPNLTGMVSLISVDLSNNSFEATTVPHWFSALKSLKTVIMERTGLEGLLPSGFFSIPQLETVILKSNQLNGTLDIGGSSSQLLKFIDLQNNSISNVKLDPGKNYTLMLSDNPFCQKSLVASPYCNKNLGSSSYKTPVFCVTPKCASGQMSSPTCKCAYPYTGTFVLRAPSFSTLGNDAYFTELQLSLLQFFVDISLPVDSVSLSNAAMDSFGYLNMHLAFFPAKEVHFNRTAVSTLAFVLSNQTYTPKKQFKPYVFFADNYTPFAGSKKPSHIGAIIGAVMGVSILLLLSICAAGYAFSQKKRAEKANQQANPFVSWDSQGTSGDVPKLKGARFFTFDEVQKSTNNFSEINNVGSGGYGKVYRGVLTDGEIVAIKRSQQGSMQGSREFKNEIELLSRVHHKNLVKLIGFCFDHGEQMLVYEFIPNGTLLDSLSGKSGIELDWIRRLKVALGSARGLQYLHELADPPIIHRDIKSNNILLDERLTAKVADFGLSRLFGDTDKGYVTTQVKGTMGYLDPEYFMTNQLTDKSDIFGFGVVLLEMLTARKPIQQGKFIVKVMKETVDKSKDLYNLGELIDPMLLSSSNTLLGFEKFVDLTLKCVEEFGVDRPSTGEVVKELEIIMQLAGFNPDTESTTTSQSYQGSNTKSFSHPYSDDSLV</sequence>
<dbReference type="Gene3D" id="3.80.10.10">
    <property type="entry name" value="Ribonuclease Inhibitor"/>
    <property type="match status" value="3"/>
</dbReference>
<evidence type="ECO:0000259" key="20">
    <source>
        <dbReference type="PROSITE" id="PS50011"/>
    </source>
</evidence>
<dbReference type="InterPro" id="IPR032675">
    <property type="entry name" value="LRR_dom_sf"/>
</dbReference>
<dbReference type="Pfam" id="PF07714">
    <property type="entry name" value="PK_Tyr_Ser-Thr"/>
    <property type="match status" value="1"/>
</dbReference>
<dbReference type="GO" id="GO:0004674">
    <property type="term" value="F:protein serine/threonine kinase activity"/>
    <property type="evidence" value="ECO:0007669"/>
    <property type="project" value="UniProtKB-KW"/>
</dbReference>
<keyword evidence="13 18" id="KW-1133">Transmembrane helix</keyword>
<keyword evidence="5" id="KW-0433">Leucine-rich repeat</keyword>
<dbReference type="RefSeq" id="XP_021861916.2">
    <property type="nucleotide sequence ID" value="XM_022006224.2"/>
</dbReference>